<dbReference type="AlphaFoldDB" id="M3C3L6"/>
<sequence>MGSIGTRTGGVEYRMFRRRHVTTDTVDRAWVTPAVGMALADEILGERSGATDAPNAVTHTCQLPANLPCEDVFYAAVFRDRRHMHKGWGTWAIFDGHAGPWTSEVVSGLLPLFLAPRLDAAEYFKRRYIPNDPITSIRARDVYTALQHLVLLETLRYRQNSSADSFSASGSMPYSISTTILV</sequence>
<dbReference type="GeneID" id="27897806"/>
<dbReference type="SUPFAM" id="SSF81606">
    <property type="entry name" value="PP2C-like"/>
    <property type="match status" value="1"/>
</dbReference>
<dbReference type="InterPro" id="IPR036457">
    <property type="entry name" value="PPM-type-like_dom_sf"/>
</dbReference>
<dbReference type="EMBL" id="KB456262">
    <property type="protein sequence ID" value="EMF14851.1"/>
    <property type="molecule type" value="Genomic_DNA"/>
</dbReference>
<dbReference type="Proteomes" id="UP000016931">
    <property type="component" value="Unassembled WGS sequence"/>
</dbReference>
<protein>
    <recommendedName>
        <fullName evidence="3">PPM-type phosphatase domain-containing protein</fullName>
    </recommendedName>
</protein>
<evidence type="ECO:0008006" key="3">
    <source>
        <dbReference type="Google" id="ProtNLM"/>
    </source>
</evidence>
<accession>M3C3L6</accession>
<proteinExistence type="predicted"/>
<gene>
    <name evidence="1" type="ORF">SEPMUDRAFT_107113</name>
</gene>
<name>M3C3L6_SPHMS</name>
<evidence type="ECO:0000313" key="1">
    <source>
        <dbReference type="EMBL" id="EMF14851.1"/>
    </source>
</evidence>
<organism evidence="1 2">
    <name type="scientific">Sphaerulina musiva (strain SO2202)</name>
    <name type="common">Poplar stem canker fungus</name>
    <name type="synonym">Septoria musiva</name>
    <dbReference type="NCBI Taxonomy" id="692275"/>
    <lineage>
        <taxon>Eukaryota</taxon>
        <taxon>Fungi</taxon>
        <taxon>Dikarya</taxon>
        <taxon>Ascomycota</taxon>
        <taxon>Pezizomycotina</taxon>
        <taxon>Dothideomycetes</taxon>
        <taxon>Dothideomycetidae</taxon>
        <taxon>Mycosphaerellales</taxon>
        <taxon>Mycosphaerellaceae</taxon>
        <taxon>Sphaerulina</taxon>
    </lineage>
</organism>
<dbReference type="HOGENOM" id="CLU_1482884_0_0_1"/>
<reference evidence="1 2" key="1">
    <citation type="journal article" date="2012" name="PLoS Pathog.">
        <title>Diverse lifestyles and strategies of plant pathogenesis encoded in the genomes of eighteen Dothideomycetes fungi.</title>
        <authorList>
            <person name="Ohm R.A."/>
            <person name="Feau N."/>
            <person name="Henrissat B."/>
            <person name="Schoch C.L."/>
            <person name="Horwitz B.A."/>
            <person name="Barry K.W."/>
            <person name="Condon B.J."/>
            <person name="Copeland A.C."/>
            <person name="Dhillon B."/>
            <person name="Glaser F."/>
            <person name="Hesse C.N."/>
            <person name="Kosti I."/>
            <person name="LaButti K."/>
            <person name="Lindquist E.A."/>
            <person name="Lucas S."/>
            <person name="Salamov A.A."/>
            <person name="Bradshaw R.E."/>
            <person name="Ciuffetti L."/>
            <person name="Hamelin R.C."/>
            <person name="Kema G.H.J."/>
            <person name="Lawrence C."/>
            <person name="Scott J.A."/>
            <person name="Spatafora J.W."/>
            <person name="Turgeon B.G."/>
            <person name="de Wit P.J.G.M."/>
            <person name="Zhong S."/>
            <person name="Goodwin S.B."/>
            <person name="Grigoriev I.V."/>
        </authorList>
    </citation>
    <scope>NUCLEOTIDE SEQUENCE [LARGE SCALE GENOMIC DNA]</scope>
    <source>
        <strain evidence="1 2">SO2202</strain>
    </source>
</reference>
<keyword evidence="2" id="KW-1185">Reference proteome</keyword>
<evidence type="ECO:0000313" key="2">
    <source>
        <dbReference type="Proteomes" id="UP000016931"/>
    </source>
</evidence>
<dbReference type="RefSeq" id="XP_016762972.1">
    <property type="nucleotide sequence ID" value="XM_016900669.1"/>
</dbReference>
<dbReference type="OrthoDB" id="420076at2759"/>
<dbReference type="Gene3D" id="3.60.40.10">
    <property type="entry name" value="PPM-type phosphatase domain"/>
    <property type="match status" value="1"/>
</dbReference>